<feature type="region of interest" description="Disordered" evidence="5">
    <location>
        <begin position="1"/>
        <end position="33"/>
    </location>
</feature>
<evidence type="ECO:0000259" key="6">
    <source>
        <dbReference type="PROSITE" id="PS50977"/>
    </source>
</evidence>
<dbReference type="InterPro" id="IPR023772">
    <property type="entry name" value="DNA-bd_HTH_TetR-type_CS"/>
</dbReference>
<dbReference type="InterPro" id="IPR050109">
    <property type="entry name" value="HTH-type_TetR-like_transc_reg"/>
</dbReference>
<proteinExistence type="predicted"/>
<keyword evidence="8" id="KW-1185">Reference proteome</keyword>
<dbReference type="GO" id="GO:0003700">
    <property type="term" value="F:DNA-binding transcription factor activity"/>
    <property type="evidence" value="ECO:0007669"/>
    <property type="project" value="TreeGrafter"/>
</dbReference>
<dbReference type="RefSeq" id="WP_183826077.1">
    <property type="nucleotide sequence ID" value="NZ_JACHEU010000001.1"/>
</dbReference>
<keyword evidence="3" id="KW-0804">Transcription</keyword>
<evidence type="ECO:0000313" key="7">
    <source>
        <dbReference type="EMBL" id="MBB6011367.1"/>
    </source>
</evidence>
<keyword evidence="2 4" id="KW-0238">DNA-binding</keyword>
<dbReference type="InterPro" id="IPR001647">
    <property type="entry name" value="HTH_TetR"/>
</dbReference>
<feature type="domain" description="HTH tetR-type" evidence="6">
    <location>
        <begin position="31"/>
        <end position="91"/>
    </location>
</feature>
<dbReference type="SUPFAM" id="SSF46689">
    <property type="entry name" value="Homeodomain-like"/>
    <property type="match status" value="1"/>
</dbReference>
<accession>A0A7W9RZI2</accession>
<dbReference type="InterPro" id="IPR039536">
    <property type="entry name" value="TetR_C_Proteobacteria"/>
</dbReference>
<name>A0A7W9RZI2_9HYPH</name>
<organism evidence="7 8">
    <name type="scientific">Aquamicrobium lusatiense</name>
    <dbReference type="NCBI Taxonomy" id="89772"/>
    <lineage>
        <taxon>Bacteria</taxon>
        <taxon>Pseudomonadati</taxon>
        <taxon>Pseudomonadota</taxon>
        <taxon>Alphaproteobacteria</taxon>
        <taxon>Hyphomicrobiales</taxon>
        <taxon>Phyllobacteriaceae</taxon>
        <taxon>Aquamicrobium</taxon>
    </lineage>
</organism>
<comment type="caution">
    <text evidence="7">The sequence shown here is derived from an EMBL/GenBank/DDBJ whole genome shotgun (WGS) entry which is preliminary data.</text>
</comment>
<dbReference type="PRINTS" id="PR00455">
    <property type="entry name" value="HTHTETR"/>
</dbReference>
<sequence>MSGATSNKDRTGQYSSDAATNRRRPSAGNDPVKRQQIIDGARRVFMRLGFDAASMNDITREAGVSKGTIYVYFASKEELFEALVEEERTAIFRNLYETLDNPGDLRSTLTRFGTGLALRITSNKVILAQRVVIGAADRIPELGRRFYERGPKHGHERLVAFLSKAVERDLLDIRDVTLAAYQLTELCLAGLARQRLFGFRPDAPTQEEVERIASAGVDMFLKTYGTAKLAALERARES</sequence>
<dbReference type="Pfam" id="PF00440">
    <property type="entry name" value="TetR_N"/>
    <property type="match status" value="1"/>
</dbReference>
<dbReference type="Gene3D" id="1.10.357.10">
    <property type="entry name" value="Tetracycline Repressor, domain 2"/>
    <property type="match status" value="1"/>
</dbReference>
<evidence type="ECO:0000313" key="8">
    <source>
        <dbReference type="Proteomes" id="UP000533306"/>
    </source>
</evidence>
<feature type="compositionally biased region" description="Polar residues" evidence="5">
    <location>
        <begin position="1"/>
        <end position="19"/>
    </location>
</feature>
<dbReference type="GO" id="GO:0000976">
    <property type="term" value="F:transcription cis-regulatory region binding"/>
    <property type="evidence" value="ECO:0007669"/>
    <property type="project" value="TreeGrafter"/>
</dbReference>
<dbReference type="AlphaFoldDB" id="A0A7W9RZI2"/>
<dbReference type="PROSITE" id="PS50977">
    <property type="entry name" value="HTH_TETR_2"/>
    <property type="match status" value="1"/>
</dbReference>
<dbReference type="PANTHER" id="PTHR30055:SF146">
    <property type="entry name" value="HTH-TYPE TRANSCRIPTIONAL DUAL REGULATOR CECR"/>
    <property type="match status" value="1"/>
</dbReference>
<dbReference type="SUPFAM" id="SSF48498">
    <property type="entry name" value="Tetracyclin repressor-like, C-terminal domain"/>
    <property type="match status" value="1"/>
</dbReference>
<dbReference type="PANTHER" id="PTHR30055">
    <property type="entry name" value="HTH-TYPE TRANSCRIPTIONAL REGULATOR RUTR"/>
    <property type="match status" value="1"/>
</dbReference>
<evidence type="ECO:0000256" key="4">
    <source>
        <dbReference type="PROSITE-ProRule" id="PRU00335"/>
    </source>
</evidence>
<dbReference type="Pfam" id="PF14246">
    <property type="entry name" value="TetR_C_7"/>
    <property type="match status" value="1"/>
</dbReference>
<dbReference type="EMBL" id="JACHEU010000001">
    <property type="protein sequence ID" value="MBB6011367.1"/>
    <property type="molecule type" value="Genomic_DNA"/>
</dbReference>
<dbReference type="InterPro" id="IPR009057">
    <property type="entry name" value="Homeodomain-like_sf"/>
</dbReference>
<feature type="DNA-binding region" description="H-T-H motif" evidence="4">
    <location>
        <begin position="54"/>
        <end position="73"/>
    </location>
</feature>
<evidence type="ECO:0000256" key="2">
    <source>
        <dbReference type="ARBA" id="ARBA00023125"/>
    </source>
</evidence>
<reference evidence="7 8" key="1">
    <citation type="submission" date="2020-08" db="EMBL/GenBank/DDBJ databases">
        <title>Genomic Encyclopedia of Type Strains, Phase IV (KMG-IV): sequencing the most valuable type-strain genomes for metagenomic binning, comparative biology and taxonomic classification.</title>
        <authorList>
            <person name="Goeker M."/>
        </authorList>
    </citation>
    <scope>NUCLEOTIDE SEQUENCE [LARGE SCALE GENOMIC DNA]</scope>
    <source>
        <strain evidence="7 8">DSM 11099</strain>
    </source>
</reference>
<keyword evidence="1" id="KW-0805">Transcription regulation</keyword>
<evidence type="ECO:0000256" key="3">
    <source>
        <dbReference type="ARBA" id="ARBA00023163"/>
    </source>
</evidence>
<dbReference type="Gene3D" id="1.10.10.60">
    <property type="entry name" value="Homeodomain-like"/>
    <property type="match status" value="1"/>
</dbReference>
<dbReference type="PROSITE" id="PS01081">
    <property type="entry name" value="HTH_TETR_1"/>
    <property type="match status" value="1"/>
</dbReference>
<evidence type="ECO:0000256" key="5">
    <source>
        <dbReference type="SAM" id="MobiDB-lite"/>
    </source>
</evidence>
<dbReference type="FunFam" id="1.10.10.60:FF:000141">
    <property type="entry name" value="TetR family transcriptional regulator"/>
    <property type="match status" value="1"/>
</dbReference>
<gene>
    <name evidence="7" type="ORF">HNR59_000712</name>
</gene>
<protein>
    <submittedName>
        <fullName evidence="7">AcrR family transcriptional regulator</fullName>
    </submittedName>
</protein>
<evidence type="ECO:0000256" key="1">
    <source>
        <dbReference type="ARBA" id="ARBA00023015"/>
    </source>
</evidence>
<dbReference type="Proteomes" id="UP000533306">
    <property type="component" value="Unassembled WGS sequence"/>
</dbReference>
<dbReference type="InterPro" id="IPR036271">
    <property type="entry name" value="Tet_transcr_reg_TetR-rel_C_sf"/>
</dbReference>